<dbReference type="Gene3D" id="3.40.50.300">
    <property type="entry name" value="P-loop containing nucleotide triphosphate hydrolases"/>
    <property type="match status" value="2"/>
</dbReference>
<reference evidence="5" key="2">
    <citation type="submission" date="2022-09" db="EMBL/GenBank/DDBJ databases">
        <title>Rouxiella aceris sp. nov., isolated from tree sap and emended description of the genus Rhouxiella.</title>
        <authorList>
            <person name="Kim I.S."/>
        </authorList>
    </citation>
    <scope>NUCLEOTIDE SEQUENCE</scope>
    <source>
        <strain evidence="5">SAP-2</strain>
    </source>
</reference>
<feature type="domain" description="Helicase C-terminal" evidence="4">
    <location>
        <begin position="251"/>
        <end position="404"/>
    </location>
</feature>
<keyword evidence="2" id="KW-0067">ATP-binding</keyword>
<proteinExistence type="predicted"/>
<dbReference type="SUPFAM" id="SSF52540">
    <property type="entry name" value="P-loop containing nucleoside triphosphate hydrolases"/>
    <property type="match status" value="1"/>
</dbReference>
<sequence length="732" mass="81122">MSRAYDSLDPRVQKWVYRQGWPALRPLQESSIPAVLAGDRDVLISAGTAAGKTEAFFLPACSATADVTGGFGIVYISPLKALINDQYRRLESLGEALGMKVTPWHGDVPQSKKQKARANPSGILLITPESLESLLINSSGWLKQAFSSVAYVVIDEFHAFIGTDRGMQLLSLLNRIEHVLGRHDNPVPRVALSATLGELEKVPEQLRPDRQLECITITNNSSSAMLQVQVKGYLEPVNIKGEEIKAPAEKRVCADIFRLCRGDSHLVFANSRKRTESIAATLSDMCEEKVVPNEFFPHHGSLARELRETLEKRLQRGDLPTTAICTMTLELGIDIGKVQSVIQVTPPHSVSSLRQRMGRSGRRGTPSVLRMLITERELTATSGMIDHLRLQLVQSMAMIRLTISQQWFEPADTSQKHYSTLLHQILAITAQWGGVRADQLWLQLCQKGPFRNIDLSAFKILLKHMGACGLLTQLASGEVVVGAEGEKLTNHYTFYAVFNTPEEFRIVTGSRILGTLPVDSPLLPGQHIIFGGLRWKVTEIDAEKKVIYVESTKGGQPPLFSGGGMSVHDVVRQEMLAIYMEGDYRIAIGDQKVDYADAAARSLFKQGLNYFRRYQLQDAHFITLGPHCCVIPWMGDKVVNTITALLVRFGFKVSSFAGVIEAEDASLASVRHALKHMMNSGLPTEAELAADVPEKYLEKYDEFLPDSLLASGYGAKAYDVEGTRRWLQDNLQ</sequence>
<dbReference type="InterPro" id="IPR001650">
    <property type="entry name" value="Helicase_C-like"/>
</dbReference>
<dbReference type="CDD" id="cd18796">
    <property type="entry name" value="SF2_C_LHR"/>
    <property type="match status" value="1"/>
</dbReference>
<dbReference type="SMART" id="SM00487">
    <property type="entry name" value="DEXDc"/>
    <property type="match status" value="1"/>
</dbReference>
<evidence type="ECO:0000256" key="2">
    <source>
        <dbReference type="ARBA" id="ARBA00022840"/>
    </source>
</evidence>
<evidence type="ECO:0000313" key="5">
    <source>
        <dbReference type="EMBL" id="MBF6636427.1"/>
    </source>
</evidence>
<dbReference type="GO" id="GO:0004386">
    <property type="term" value="F:helicase activity"/>
    <property type="evidence" value="ECO:0007669"/>
    <property type="project" value="UniProtKB-KW"/>
</dbReference>
<dbReference type="PANTHER" id="PTHR47962:SF5">
    <property type="entry name" value="ATP-DEPENDENT HELICASE LHR-RELATED"/>
    <property type="match status" value="1"/>
</dbReference>
<feature type="domain" description="Helicase ATP-binding" evidence="3">
    <location>
        <begin position="33"/>
        <end position="214"/>
    </location>
</feature>
<evidence type="ECO:0000259" key="4">
    <source>
        <dbReference type="PROSITE" id="PS51194"/>
    </source>
</evidence>
<evidence type="ECO:0000259" key="3">
    <source>
        <dbReference type="PROSITE" id="PS51192"/>
    </source>
</evidence>
<dbReference type="Pfam" id="PF00270">
    <property type="entry name" value="DEAD"/>
    <property type="match status" value="1"/>
</dbReference>
<protein>
    <submittedName>
        <fullName evidence="5">DEAD/DEAH box helicase</fullName>
    </submittedName>
</protein>
<dbReference type="EMBL" id="JADMKS010000003">
    <property type="protein sequence ID" value="MBF6636427.1"/>
    <property type="molecule type" value="Genomic_DNA"/>
</dbReference>
<dbReference type="PROSITE" id="PS51194">
    <property type="entry name" value="HELICASE_CTER"/>
    <property type="match status" value="1"/>
</dbReference>
<dbReference type="InterPro" id="IPR011545">
    <property type="entry name" value="DEAD/DEAH_box_helicase_dom"/>
</dbReference>
<dbReference type="AlphaFoldDB" id="A0AA40X0G9"/>
<organism evidence="5 6">
    <name type="scientific">Rouxiella silvae</name>
    <dbReference type="NCBI Taxonomy" id="1646373"/>
    <lineage>
        <taxon>Bacteria</taxon>
        <taxon>Pseudomonadati</taxon>
        <taxon>Pseudomonadota</taxon>
        <taxon>Gammaproteobacteria</taxon>
        <taxon>Enterobacterales</taxon>
        <taxon>Yersiniaceae</taxon>
        <taxon>Rouxiella</taxon>
    </lineage>
</organism>
<dbReference type="SMART" id="SM00490">
    <property type="entry name" value="HELICc"/>
    <property type="match status" value="1"/>
</dbReference>
<dbReference type="GO" id="GO:0005524">
    <property type="term" value="F:ATP binding"/>
    <property type="evidence" value="ECO:0007669"/>
    <property type="project" value="UniProtKB-KW"/>
</dbReference>
<evidence type="ECO:0000313" key="6">
    <source>
        <dbReference type="Proteomes" id="UP000705283"/>
    </source>
</evidence>
<name>A0AA40X0G9_9GAMM</name>
<gene>
    <name evidence="5" type="ORF">ITX54_07125</name>
</gene>
<dbReference type="PROSITE" id="PS51192">
    <property type="entry name" value="HELICASE_ATP_BIND_1"/>
    <property type="match status" value="1"/>
</dbReference>
<keyword evidence="1" id="KW-0547">Nucleotide-binding</keyword>
<dbReference type="Pfam" id="PF00271">
    <property type="entry name" value="Helicase_C"/>
    <property type="match status" value="1"/>
</dbReference>
<dbReference type="InterPro" id="IPR027417">
    <property type="entry name" value="P-loop_NTPase"/>
</dbReference>
<dbReference type="InterPro" id="IPR014001">
    <property type="entry name" value="Helicase_ATP-bd"/>
</dbReference>
<dbReference type="GO" id="GO:0016887">
    <property type="term" value="F:ATP hydrolysis activity"/>
    <property type="evidence" value="ECO:0007669"/>
    <property type="project" value="TreeGrafter"/>
</dbReference>
<evidence type="ECO:0000256" key="1">
    <source>
        <dbReference type="ARBA" id="ARBA00022741"/>
    </source>
</evidence>
<dbReference type="InterPro" id="IPR052511">
    <property type="entry name" value="ATP-dep_Helicase"/>
</dbReference>
<accession>A0AA40X0G9</accession>
<dbReference type="Proteomes" id="UP000705283">
    <property type="component" value="Unassembled WGS sequence"/>
</dbReference>
<keyword evidence="5" id="KW-0378">Hydrolase</keyword>
<dbReference type="RefSeq" id="WP_194977752.1">
    <property type="nucleotide sequence ID" value="NZ_JADMKS010000003.1"/>
</dbReference>
<reference evidence="5" key="1">
    <citation type="submission" date="2020-11" db="EMBL/GenBank/DDBJ databases">
        <authorList>
            <person name="Lee S.D."/>
        </authorList>
    </citation>
    <scope>NUCLEOTIDE SEQUENCE</scope>
    <source>
        <strain evidence="5">SAP-2</strain>
    </source>
</reference>
<comment type="caution">
    <text evidence="5">The sequence shown here is derived from an EMBL/GenBank/DDBJ whole genome shotgun (WGS) entry which is preliminary data.</text>
</comment>
<dbReference type="GO" id="GO:0003677">
    <property type="term" value="F:DNA binding"/>
    <property type="evidence" value="ECO:0007669"/>
    <property type="project" value="TreeGrafter"/>
</dbReference>
<keyword evidence="5" id="KW-0347">Helicase</keyword>
<dbReference type="PANTHER" id="PTHR47962">
    <property type="entry name" value="ATP-DEPENDENT HELICASE LHR-RELATED-RELATED"/>
    <property type="match status" value="1"/>
</dbReference>
<dbReference type="CDD" id="cd17922">
    <property type="entry name" value="DEXHc_LHR-like"/>
    <property type="match status" value="1"/>
</dbReference>